<accession>Q3SQG8</accession>
<dbReference type="CDD" id="cd01347">
    <property type="entry name" value="ligand_gated_channel"/>
    <property type="match status" value="1"/>
</dbReference>
<evidence type="ECO:0000259" key="14">
    <source>
        <dbReference type="Pfam" id="PF00593"/>
    </source>
</evidence>
<dbReference type="HOGENOM" id="CLU_008287_18_5_5"/>
<dbReference type="Gene3D" id="2.40.170.20">
    <property type="entry name" value="TonB-dependent receptor, beta-barrel domain"/>
    <property type="match status" value="1"/>
</dbReference>
<dbReference type="InterPro" id="IPR039426">
    <property type="entry name" value="TonB-dep_rcpt-like"/>
</dbReference>
<dbReference type="GO" id="GO:0009279">
    <property type="term" value="C:cell outer membrane"/>
    <property type="evidence" value="ECO:0007669"/>
    <property type="project" value="UniProtKB-SubCell"/>
</dbReference>
<keyword evidence="8 10" id="KW-0472">Membrane</keyword>
<keyword evidence="7 11" id="KW-0798">TonB box</keyword>
<evidence type="ECO:0000256" key="3">
    <source>
        <dbReference type="ARBA" id="ARBA00022452"/>
    </source>
</evidence>
<keyword evidence="2 10" id="KW-0813">Transport</keyword>
<protein>
    <submittedName>
        <fullName evidence="16">TonB-dependent receptor</fullName>
    </submittedName>
</protein>
<feature type="chain" id="PRO_5004229129" evidence="13">
    <location>
        <begin position="35"/>
        <end position="692"/>
    </location>
</feature>
<feature type="domain" description="TonB-dependent receptor plug" evidence="15">
    <location>
        <begin position="105"/>
        <end position="210"/>
    </location>
</feature>
<evidence type="ECO:0000256" key="6">
    <source>
        <dbReference type="ARBA" id="ARBA00023065"/>
    </source>
</evidence>
<feature type="domain" description="TonB-dependent receptor-like beta-barrel" evidence="14">
    <location>
        <begin position="237"/>
        <end position="662"/>
    </location>
</feature>
<dbReference type="RefSeq" id="WP_011315442.1">
    <property type="nucleotide sequence ID" value="NC_007406.1"/>
</dbReference>
<dbReference type="InterPro" id="IPR037066">
    <property type="entry name" value="Plug_dom_sf"/>
</dbReference>
<dbReference type="Pfam" id="PF07715">
    <property type="entry name" value="Plug"/>
    <property type="match status" value="1"/>
</dbReference>
<keyword evidence="17" id="KW-1185">Reference proteome</keyword>
<dbReference type="AlphaFoldDB" id="Q3SQG8"/>
<dbReference type="GO" id="GO:0006811">
    <property type="term" value="P:monoatomic ion transport"/>
    <property type="evidence" value="ECO:0007669"/>
    <property type="project" value="UniProtKB-KW"/>
</dbReference>
<dbReference type="PANTHER" id="PTHR30069">
    <property type="entry name" value="TONB-DEPENDENT OUTER MEMBRANE RECEPTOR"/>
    <property type="match status" value="1"/>
</dbReference>
<dbReference type="Proteomes" id="UP000002531">
    <property type="component" value="Chromosome"/>
</dbReference>
<dbReference type="KEGG" id="nwi:Nwi_2219"/>
<dbReference type="Pfam" id="PF00593">
    <property type="entry name" value="TonB_dep_Rec_b-barrel"/>
    <property type="match status" value="1"/>
</dbReference>
<organism evidence="16 17">
    <name type="scientific">Nitrobacter winogradskyi (strain ATCC 25391 / DSM 10237 / CIP 104748 / NCIMB 11846 / Nb-255)</name>
    <dbReference type="NCBI Taxonomy" id="323098"/>
    <lineage>
        <taxon>Bacteria</taxon>
        <taxon>Pseudomonadati</taxon>
        <taxon>Pseudomonadota</taxon>
        <taxon>Alphaproteobacteria</taxon>
        <taxon>Hyphomicrobiales</taxon>
        <taxon>Nitrobacteraceae</taxon>
        <taxon>Nitrobacter</taxon>
    </lineage>
</organism>
<dbReference type="eggNOG" id="COG4206">
    <property type="taxonomic scope" value="Bacteria"/>
</dbReference>
<gene>
    <name evidence="16" type="ordered locus">Nwi_2219</name>
</gene>
<dbReference type="GO" id="GO:0015889">
    <property type="term" value="P:cobalamin transport"/>
    <property type="evidence" value="ECO:0007669"/>
    <property type="project" value="TreeGrafter"/>
</dbReference>
<reference evidence="16 17" key="1">
    <citation type="journal article" date="2006" name="Appl. Environ. Microbiol.">
        <title>Genome sequence of the chemolithoautotrophic nitrite-oxidizing bacterium Nitrobacter winogradskyi Nb-255.</title>
        <authorList>
            <person name="Starkenburg S.R."/>
            <person name="Chain P.S."/>
            <person name="Sayavedra-Soto L.A."/>
            <person name="Hauser L."/>
            <person name="Land M.L."/>
            <person name="Larimer F.W."/>
            <person name="Malfatti S.A."/>
            <person name="Klotz M.G."/>
            <person name="Bottomley P.J."/>
            <person name="Arp D.J."/>
            <person name="Hickey W.J."/>
        </authorList>
    </citation>
    <scope>NUCLEOTIDE SEQUENCE [LARGE SCALE GENOMIC DNA]</scope>
    <source>
        <strain evidence="17">ATCC 25391 / DSM 10237 / CIP 104748 / NCIMB 11846 / Nb-255</strain>
    </source>
</reference>
<dbReference type="InterPro" id="IPR036942">
    <property type="entry name" value="Beta-barrel_TonB_sf"/>
</dbReference>
<dbReference type="Gene3D" id="2.170.130.10">
    <property type="entry name" value="TonB-dependent receptor, plug domain"/>
    <property type="match status" value="1"/>
</dbReference>
<dbReference type="STRING" id="323098.Nwi_2219"/>
<name>Q3SQG8_NITWN</name>
<evidence type="ECO:0000256" key="12">
    <source>
        <dbReference type="SAM" id="MobiDB-lite"/>
    </source>
</evidence>
<evidence type="ECO:0000259" key="15">
    <source>
        <dbReference type="Pfam" id="PF07715"/>
    </source>
</evidence>
<evidence type="ECO:0000256" key="2">
    <source>
        <dbReference type="ARBA" id="ARBA00022448"/>
    </source>
</evidence>
<feature type="region of interest" description="Disordered" evidence="12">
    <location>
        <begin position="31"/>
        <end position="91"/>
    </location>
</feature>
<dbReference type="InterPro" id="IPR012910">
    <property type="entry name" value="Plug_dom"/>
</dbReference>
<keyword evidence="9 10" id="KW-0998">Cell outer membrane</keyword>
<keyword evidence="6" id="KW-0406">Ion transport</keyword>
<keyword evidence="5 13" id="KW-0732">Signal</keyword>
<proteinExistence type="inferred from homology"/>
<dbReference type="OrthoDB" id="9760333at2"/>
<feature type="signal peptide" evidence="13">
    <location>
        <begin position="1"/>
        <end position="34"/>
    </location>
</feature>
<dbReference type="PANTHER" id="PTHR30069:SF53">
    <property type="entry name" value="COLICIN I RECEPTOR-RELATED"/>
    <property type="match status" value="1"/>
</dbReference>
<sequence>MSAAFVSGAYRRSLLASALLASLGSIGLNTPTSAQQSASPNLLPPIRIAPPPDRAMAPAHRTTSRSRRVVRPAPRQTPVAETHVPGTMGSTVVSPTGVVTPAGQLASSITVVTEQDIQTQQHRSVPDILRTAPGLNVVQAGGPGAQTSIFMRGTNANHTKVMLDGIDIGDPANSNGAFDYAHLLTADIQQMEILRGPQSGLYGSDAIGGVISIITKKGEGPARVTGSLESGSFKTFNQTLGLSGAERNFNYAVNVAHLHAGDVPVTPPELLPPGRQAIGNNYDNMTYSTKLGVDLNEYLTVNSVVRYTDSTLLFTGDGGFPSTPNASQSTHAVQQLFNRQEAVWSLFDGRVQSFFGLNFTNSRAYDVGPGDPAATITTGERLKFDWRTVTEITRDNHLIVGAEHQTDRMDTADFAARNGNKAGFVQLQSAFADRFFLVANVRQDSNDLFGGRMTYRIAPAVIVPVTETKLKASYGTGFKAPSLSQLFRDYPTFNFFANPNLQPEDSRGFDAGFEQPLFNDRVRFGSTYFRNDITNLIDYNSTFTSLVNVNSATTEGTETFVAAQITERFGIRADYTFIRAVNAATGMQLLRRPKEKWSATATWLPLDALTLSATLVRVNDWLDVTRDGMASGITVPGYTLVNLRGDYALSDQVKVFGRIDNLLDFRYQNPTGFLAPGLAVFGGIRVASYGVR</sequence>
<keyword evidence="16" id="KW-0675">Receptor</keyword>
<evidence type="ECO:0000256" key="10">
    <source>
        <dbReference type="PROSITE-ProRule" id="PRU01360"/>
    </source>
</evidence>
<keyword evidence="4 10" id="KW-0812">Transmembrane</keyword>
<dbReference type="PROSITE" id="PS52016">
    <property type="entry name" value="TONB_DEPENDENT_REC_3"/>
    <property type="match status" value="1"/>
</dbReference>
<evidence type="ECO:0000256" key="11">
    <source>
        <dbReference type="RuleBase" id="RU003357"/>
    </source>
</evidence>
<evidence type="ECO:0000256" key="4">
    <source>
        <dbReference type="ARBA" id="ARBA00022692"/>
    </source>
</evidence>
<evidence type="ECO:0000256" key="1">
    <source>
        <dbReference type="ARBA" id="ARBA00004571"/>
    </source>
</evidence>
<keyword evidence="3 10" id="KW-1134">Transmembrane beta strand</keyword>
<evidence type="ECO:0000256" key="9">
    <source>
        <dbReference type="ARBA" id="ARBA00023237"/>
    </source>
</evidence>
<evidence type="ECO:0000313" key="16">
    <source>
        <dbReference type="EMBL" id="ABA05473.1"/>
    </source>
</evidence>
<dbReference type="SUPFAM" id="SSF56935">
    <property type="entry name" value="Porins"/>
    <property type="match status" value="1"/>
</dbReference>
<feature type="compositionally biased region" description="Polar residues" evidence="12">
    <location>
        <begin position="31"/>
        <end position="40"/>
    </location>
</feature>
<evidence type="ECO:0000313" key="17">
    <source>
        <dbReference type="Proteomes" id="UP000002531"/>
    </source>
</evidence>
<dbReference type="InterPro" id="IPR000531">
    <property type="entry name" value="Beta-barrel_TonB"/>
</dbReference>
<comment type="subcellular location">
    <subcellularLocation>
        <location evidence="1 10">Cell outer membrane</location>
        <topology evidence="1 10">Multi-pass membrane protein</topology>
    </subcellularLocation>
</comment>
<evidence type="ECO:0000256" key="8">
    <source>
        <dbReference type="ARBA" id="ARBA00023136"/>
    </source>
</evidence>
<comment type="similarity">
    <text evidence="10 11">Belongs to the TonB-dependent receptor family.</text>
</comment>
<dbReference type="EMBL" id="CP000115">
    <property type="protein sequence ID" value="ABA05473.1"/>
    <property type="molecule type" value="Genomic_DNA"/>
</dbReference>
<evidence type="ECO:0000256" key="5">
    <source>
        <dbReference type="ARBA" id="ARBA00022729"/>
    </source>
</evidence>
<evidence type="ECO:0000256" key="13">
    <source>
        <dbReference type="SAM" id="SignalP"/>
    </source>
</evidence>
<evidence type="ECO:0000256" key="7">
    <source>
        <dbReference type="ARBA" id="ARBA00023077"/>
    </source>
</evidence>